<comment type="caution">
    <text evidence="2">The sequence shown here is derived from an EMBL/GenBank/DDBJ whole genome shotgun (WGS) entry which is preliminary data.</text>
</comment>
<name>A0ABR1K6W7_9AGAR</name>
<proteinExistence type="predicted"/>
<dbReference type="InterPro" id="IPR014811">
    <property type="entry name" value="ArgoL1"/>
</dbReference>
<dbReference type="Pfam" id="PF08699">
    <property type="entry name" value="ArgoL1"/>
    <property type="match status" value="1"/>
</dbReference>
<dbReference type="InterPro" id="IPR012337">
    <property type="entry name" value="RNaseH-like_sf"/>
</dbReference>
<dbReference type="SUPFAM" id="SSF53098">
    <property type="entry name" value="Ribonuclease H-like"/>
    <property type="match status" value="1"/>
</dbReference>
<dbReference type="PANTHER" id="PTHR22891">
    <property type="entry name" value="EUKARYOTIC TRANSLATION INITIATION FACTOR 2C"/>
    <property type="match status" value="1"/>
</dbReference>
<dbReference type="Pfam" id="PF16488">
    <property type="entry name" value="ArgoL2"/>
    <property type="match status" value="1"/>
</dbReference>
<dbReference type="SMART" id="SM00950">
    <property type="entry name" value="Piwi"/>
    <property type="match status" value="1"/>
</dbReference>
<protein>
    <recommendedName>
        <fullName evidence="1">Piwi domain-containing protein</fullName>
    </recommendedName>
</protein>
<evidence type="ECO:0000313" key="2">
    <source>
        <dbReference type="EMBL" id="KAK7472435.1"/>
    </source>
</evidence>
<evidence type="ECO:0000313" key="3">
    <source>
        <dbReference type="Proteomes" id="UP001498398"/>
    </source>
</evidence>
<dbReference type="PROSITE" id="PS50822">
    <property type="entry name" value="PIWI"/>
    <property type="match status" value="1"/>
</dbReference>
<dbReference type="Proteomes" id="UP001498398">
    <property type="component" value="Unassembled WGS sequence"/>
</dbReference>
<evidence type="ECO:0000259" key="1">
    <source>
        <dbReference type="PROSITE" id="PS50822"/>
    </source>
</evidence>
<organism evidence="2 3">
    <name type="scientific">Marasmiellus scandens</name>
    <dbReference type="NCBI Taxonomy" id="2682957"/>
    <lineage>
        <taxon>Eukaryota</taxon>
        <taxon>Fungi</taxon>
        <taxon>Dikarya</taxon>
        <taxon>Basidiomycota</taxon>
        <taxon>Agaricomycotina</taxon>
        <taxon>Agaricomycetes</taxon>
        <taxon>Agaricomycetidae</taxon>
        <taxon>Agaricales</taxon>
        <taxon>Marasmiineae</taxon>
        <taxon>Omphalotaceae</taxon>
        <taxon>Marasmiellus</taxon>
    </lineage>
</organism>
<reference evidence="2 3" key="1">
    <citation type="submission" date="2024-01" db="EMBL/GenBank/DDBJ databases">
        <title>A draft genome for the cacao thread blight pathogen Marasmiellus scandens.</title>
        <authorList>
            <person name="Baruah I.K."/>
            <person name="Leung J."/>
            <person name="Bukari Y."/>
            <person name="Amoako-Attah I."/>
            <person name="Meinhardt L.W."/>
            <person name="Bailey B.A."/>
            <person name="Cohen S.P."/>
        </authorList>
    </citation>
    <scope>NUCLEOTIDE SEQUENCE [LARGE SCALE GENOMIC DNA]</scope>
    <source>
        <strain evidence="2 3">GH-19</strain>
    </source>
</reference>
<sequence>MSPLKLLHGYFQSVRPSINRIVLNVDVTVGAILPSSRLEDTCADFLNMRDRRRLHEIRTGSPEFQKLRLFLKGVKVAVEINHSSQRERVIKDLVADVGSKEFDKGGVTTTVKEHFLQAHNKQLGPCVLGVRIGSYELIPITFCRVVNQLYKGHLQPDHIRQVLMFIPQNPQLRLKKIIDGWQNLGHQTSEFLHGGGIKISSEPLTISGRLLPSPRIVYGSGPGRNGDIMTPRSRGVWDVMDKKLQSPRKIDGLLTVNLTGQRTNTEMKRFLNDLIIAMNQRGMTVDRVTEVKEVNPQGDITEILDTLGGQCKPNFILAVLPENAADLYIAVKRFGDVVRGVATQCVRWTSKIYENYSARKCNQLHNNLILKINGKLGGVNHIPESPIMKLFNQPENSIMVIGADVSHPSPGSKSPSIASLVASVDKQATRYAGLMRIQHSRMEIIVDMQEMLTKALVTYTGGPKFQKNQPPTRIIIFRDGVSEGEFERVREGELGVVRETLKKLYKEINRPLPTITFIIVGKRHHYRFFPERGGGDKTENCQSGFVVDQDIAHPVYRDFYLQSQAGLKGTSIPSHYTILEDENFGGNPDKLQELTYAFCHNYARATRSVKIPAPVYYADLVCRRAKFHFDSEVQYSDNMSVSTGEGENDMEHQLNYYKQHFQPVRSRLLDSGMYFL</sequence>
<dbReference type="Gene3D" id="3.30.420.10">
    <property type="entry name" value="Ribonuclease H-like superfamily/Ribonuclease H"/>
    <property type="match status" value="1"/>
</dbReference>
<gene>
    <name evidence="2" type="ORF">VKT23_000550</name>
</gene>
<keyword evidence="3" id="KW-1185">Reference proteome</keyword>
<dbReference type="InterPro" id="IPR036085">
    <property type="entry name" value="PAZ_dom_sf"/>
</dbReference>
<dbReference type="InterPro" id="IPR036397">
    <property type="entry name" value="RNaseH_sf"/>
</dbReference>
<accession>A0ABR1K6W7</accession>
<dbReference type="InterPro" id="IPR032472">
    <property type="entry name" value="ArgoL2"/>
</dbReference>
<feature type="domain" description="Piwi" evidence="1">
    <location>
        <begin position="315"/>
        <end position="630"/>
    </location>
</feature>
<dbReference type="EMBL" id="JBANRG010000001">
    <property type="protein sequence ID" value="KAK7472435.1"/>
    <property type="molecule type" value="Genomic_DNA"/>
</dbReference>
<dbReference type="InterPro" id="IPR003165">
    <property type="entry name" value="Piwi"/>
</dbReference>
<dbReference type="Gene3D" id="2.170.260.10">
    <property type="entry name" value="paz domain"/>
    <property type="match status" value="1"/>
</dbReference>
<dbReference type="SUPFAM" id="SSF101690">
    <property type="entry name" value="PAZ domain"/>
    <property type="match status" value="1"/>
</dbReference>
<dbReference type="Gene3D" id="3.40.50.2300">
    <property type="match status" value="1"/>
</dbReference>
<dbReference type="Pfam" id="PF02171">
    <property type="entry name" value="Piwi"/>
    <property type="match status" value="1"/>
</dbReference>